<comment type="caution">
    <text evidence="2">The sequence shown here is derived from an EMBL/GenBank/DDBJ whole genome shotgun (WGS) entry which is preliminary data.</text>
</comment>
<feature type="transmembrane region" description="Helical" evidence="1">
    <location>
        <begin position="81"/>
        <end position="99"/>
    </location>
</feature>
<sequence length="214" mass="23415">MSTSENGKDKGLKSLADSSDDFSVWEAIGGWRGVAEAVVPFVAFTVSYIFTQNLILSLICVGVLLTAIIVARLVQKQTLMGALSGTFVTFISVAFAALQNSARDFYSPGIFINTFAVLILMASLILRKPGIGWILDQFTSESTMQSLYKPYVRATWVWIGGFVLRLAVEVPLYIMHNVEALGAARIITGVPLFACMLLISWLIIAPARKKDKND</sequence>
<evidence type="ECO:0000256" key="1">
    <source>
        <dbReference type="SAM" id="Phobius"/>
    </source>
</evidence>
<reference evidence="2 3" key="1">
    <citation type="submission" date="2017-12" db="EMBL/GenBank/DDBJ databases">
        <title>Phylogenetic diversity of female urinary microbiome.</title>
        <authorList>
            <person name="Thomas-White K."/>
            <person name="Wolfe A.J."/>
        </authorList>
    </citation>
    <scope>NUCLEOTIDE SEQUENCE [LARGE SCALE GENOMIC DNA]</scope>
    <source>
        <strain evidence="2 3">UMB0064</strain>
    </source>
</reference>
<keyword evidence="1" id="KW-1133">Transmembrane helix</keyword>
<protein>
    <submittedName>
        <fullName evidence="2">DUF3159 domain-containing protein</fullName>
    </submittedName>
</protein>
<proteinExistence type="predicted"/>
<feature type="transmembrane region" description="Helical" evidence="1">
    <location>
        <begin position="154"/>
        <end position="174"/>
    </location>
</feature>
<dbReference type="RefSeq" id="WP_022856304.1">
    <property type="nucleotide sequence ID" value="NZ_CAMYCS010000001.1"/>
</dbReference>
<dbReference type="Proteomes" id="UP000242263">
    <property type="component" value="Unassembled WGS sequence"/>
</dbReference>
<feature type="transmembrane region" description="Helical" evidence="1">
    <location>
        <begin position="105"/>
        <end position="126"/>
    </location>
</feature>
<organism evidence="2 3">
    <name type="scientific">Alloscardovia omnicolens</name>
    <dbReference type="NCBI Taxonomy" id="419015"/>
    <lineage>
        <taxon>Bacteria</taxon>
        <taxon>Bacillati</taxon>
        <taxon>Actinomycetota</taxon>
        <taxon>Actinomycetes</taxon>
        <taxon>Bifidobacteriales</taxon>
        <taxon>Bifidobacteriaceae</taxon>
        <taxon>Alloscardovia</taxon>
    </lineage>
</organism>
<dbReference type="AlphaFoldDB" id="A0A2I1J7D9"/>
<keyword evidence="1" id="KW-0812">Transmembrane</keyword>
<feature type="transmembrane region" description="Helical" evidence="1">
    <location>
        <begin position="186"/>
        <end position="204"/>
    </location>
</feature>
<evidence type="ECO:0000313" key="3">
    <source>
        <dbReference type="Proteomes" id="UP000242263"/>
    </source>
</evidence>
<name>A0A2I1J7D9_9BIFI</name>
<feature type="transmembrane region" description="Helical" evidence="1">
    <location>
        <begin position="54"/>
        <end position="74"/>
    </location>
</feature>
<dbReference type="GeneID" id="35869127"/>
<keyword evidence="1" id="KW-0472">Membrane</keyword>
<evidence type="ECO:0000313" key="2">
    <source>
        <dbReference type="EMBL" id="PKZ15899.1"/>
    </source>
</evidence>
<accession>A0A2I1J7D9</accession>
<dbReference type="Pfam" id="PF11361">
    <property type="entry name" value="DUF3159"/>
    <property type="match status" value="1"/>
</dbReference>
<dbReference type="EMBL" id="PKGU01000001">
    <property type="protein sequence ID" value="PKZ15899.1"/>
    <property type="molecule type" value="Genomic_DNA"/>
</dbReference>
<dbReference type="InterPro" id="IPR016566">
    <property type="entry name" value="UCP010219"/>
</dbReference>
<gene>
    <name evidence="2" type="ORF">CYJ32_00130</name>
</gene>